<keyword evidence="3" id="KW-1185">Reference proteome</keyword>
<name>A0AA88GXB9_NAELO</name>
<proteinExistence type="predicted"/>
<dbReference type="RefSeq" id="XP_044554173.1">
    <property type="nucleotide sequence ID" value="XM_044688308.1"/>
</dbReference>
<evidence type="ECO:0000313" key="3">
    <source>
        <dbReference type="Proteomes" id="UP000816034"/>
    </source>
</evidence>
<dbReference type="Proteomes" id="UP000816034">
    <property type="component" value="Unassembled WGS sequence"/>
</dbReference>
<feature type="region of interest" description="Disordered" evidence="1">
    <location>
        <begin position="1"/>
        <end position="30"/>
    </location>
</feature>
<protein>
    <submittedName>
        <fullName evidence="2">Uncharacterized protein</fullName>
    </submittedName>
</protein>
<dbReference type="EMBL" id="PYSW02000005">
    <property type="protein sequence ID" value="KAG2392279.1"/>
    <property type="molecule type" value="Genomic_DNA"/>
</dbReference>
<accession>A0AA88GXB9</accession>
<dbReference type="AlphaFoldDB" id="A0AA88GXB9"/>
<gene>
    <name evidence="2" type="ORF">C9374_012531</name>
</gene>
<sequence length="536" mass="60756">MSIATPSAPSLGENVPSSLSNNSNSTTFDSVQQQLSTPESIIGYFSSKIAVLNLPSSSSTNEIDMINTSYNKITREELEKNFSDIASKVLANDQVAFLVNSFLVDLFLHEKTSSDSENQMYQNYLRVAYHVFLLNTKTDSKNSNLDLVLLQHVPVCLYIYLETKNVSKLSEIQLVFLSKIESILLLIFNTENIKRREMPEKEKTLSFLASSIEGVKTKYNNGEKLLSLTSSSSSKELQSSYNSLILGSSHANEDFFTGVAHRQLYLRNEMATNNESLSPLYFRDYETYSPLLNEISERVLSVVCQVFANRLEVLPKSSIFTFLRVFYQLVSQQVPYRIPTLEQVSIIKDRNAQAKNIMEESLKVIKEDITGHSHNEPTTTISNGKSEKTDVISELDIQVDVENSNSQKAKKKKLYYHEYLTQLDLITLYSEHYGDYLVESPTNTFTAGTIGSHRIFLQESFINDAVAILKYCSLNMEKFTAVTLFKDVFADSSNNTVKDVRPIIIETLYAVYLRLVYDFIDSKSLIQIQAILKLLD</sequence>
<reference evidence="2 3" key="1">
    <citation type="journal article" date="2018" name="BMC Genomics">
        <title>The genome of Naegleria lovaniensis, the basis for a comparative approach to unravel pathogenicity factors of the human pathogenic amoeba N. fowleri.</title>
        <authorList>
            <person name="Liechti N."/>
            <person name="Schurch N."/>
            <person name="Bruggmann R."/>
            <person name="Wittwer M."/>
        </authorList>
    </citation>
    <scope>NUCLEOTIDE SEQUENCE [LARGE SCALE GENOMIC DNA]</scope>
    <source>
        <strain evidence="2 3">ATCC 30569</strain>
    </source>
</reference>
<evidence type="ECO:0000313" key="2">
    <source>
        <dbReference type="EMBL" id="KAG2392279.1"/>
    </source>
</evidence>
<evidence type="ECO:0000256" key="1">
    <source>
        <dbReference type="SAM" id="MobiDB-lite"/>
    </source>
</evidence>
<dbReference type="GeneID" id="68104985"/>
<organism evidence="2 3">
    <name type="scientific">Naegleria lovaniensis</name>
    <name type="common">Amoeba</name>
    <dbReference type="NCBI Taxonomy" id="51637"/>
    <lineage>
        <taxon>Eukaryota</taxon>
        <taxon>Discoba</taxon>
        <taxon>Heterolobosea</taxon>
        <taxon>Tetramitia</taxon>
        <taxon>Eutetramitia</taxon>
        <taxon>Vahlkampfiidae</taxon>
        <taxon>Naegleria</taxon>
    </lineage>
</organism>
<comment type="caution">
    <text evidence="2">The sequence shown here is derived from an EMBL/GenBank/DDBJ whole genome shotgun (WGS) entry which is preliminary data.</text>
</comment>